<feature type="domain" description="Acyltransferase 3" evidence="2">
    <location>
        <begin position="27"/>
        <end position="344"/>
    </location>
</feature>
<name>A0A3B0Y9C3_9ZZZZ</name>
<feature type="transmembrane region" description="Helical" evidence="1">
    <location>
        <begin position="366"/>
        <end position="386"/>
    </location>
</feature>
<evidence type="ECO:0000313" key="4">
    <source>
        <dbReference type="EMBL" id="VAW77398.1"/>
    </source>
</evidence>
<sequence>MGTGLLFYLYLPSAKTPQQYPMKYRSDIDGLRALAVVPVVLFHAGYSWIPGGFVGVDIFFVISGYLISSIILKELATGTFSFANFYERRVRRIIPALLIVLIATLAAGYFFLLPDEYTSLSQASLAALAFVPNIYFWNTESTYFGLDIATQPLLHTWSLGVEEQFYILFPALLFFLYRKFNHQTMSWILVTLLIFSLSANILLTDLYTKYSFYMLPTRAWELLAGIMLSLGILPTIRSRRIADIIALMGLALIIGTMLMLKEKSVFPGINAVYPVLGAVLIIYSGEQIQTVVTKLLSHKALVFIGLISYSFYLWHWPVTVYTKMAWDSDLSRHFILIFSLVLAVVSYHFIESFYRRPTRRLPRARTYAELGAIGIIIASGAAFIFYSQGLTGRVPDDIMQIAKMSALHQTEHTVQCLNFFEDNKNNGDDKGQLCHLGGKDSTPQFIIWGDSHAKAVSYALHLAALDAGVSGYALTSGGCRPLAGVYRKRNKKCLHFNNAVLAFINNSPSIKHIFLAGYWRIALTGQGYDNSNFLIVDDETLISTPLENRNVFRRGLKRTLDALDGYRVSIAEDIPEIGAQFGKAVANHFIRQAWLGNGMLAWRTFIDDEDSYSQEFSDILSNLPTRWDFIEIKPWLCPDQECPILIGGKLVYSDGDHLSRYGASLLVPAFRQSLVYDALETPAK</sequence>
<evidence type="ECO:0000256" key="1">
    <source>
        <dbReference type="SAM" id="Phobius"/>
    </source>
</evidence>
<feature type="transmembrane region" description="Helical" evidence="1">
    <location>
        <begin position="295"/>
        <end position="314"/>
    </location>
</feature>
<feature type="transmembrane region" description="Helical" evidence="1">
    <location>
        <begin position="265"/>
        <end position="283"/>
    </location>
</feature>
<dbReference type="InterPro" id="IPR050879">
    <property type="entry name" value="Acyltransferase_3"/>
</dbReference>
<dbReference type="InterPro" id="IPR043968">
    <property type="entry name" value="SGNH"/>
</dbReference>
<dbReference type="GO" id="GO:0009103">
    <property type="term" value="P:lipopolysaccharide biosynthetic process"/>
    <property type="evidence" value="ECO:0007669"/>
    <property type="project" value="TreeGrafter"/>
</dbReference>
<dbReference type="InterPro" id="IPR002656">
    <property type="entry name" value="Acyl_transf_3_dom"/>
</dbReference>
<reference evidence="4" key="1">
    <citation type="submission" date="2018-06" db="EMBL/GenBank/DDBJ databases">
        <authorList>
            <person name="Zhirakovskaya E."/>
        </authorList>
    </citation>
    <scope>NUCLEOTIDE SEQUENCE</scope>
</reference>
<feature type="transmembrane region" description="Helical" evidence="1">
    <location>
        <begin position="241"/>
        <end position="259"/>
    </location>
</feature>
<feature type="transmembrane region" description="Helical" evidence="1">
    <location>
        <begin position="334"/>
        <end position="354"/>
    </location>
</feature>
<dbReference type="Pfam" id="PF19040">
    <property type="entry name" value="SGNH"/>
    <property type="match status" value="1"/>
</dbReference>
<dbReference type="PANTHER" id="PTHR23028:SF53">
    <property type="entry name" value="ACYL_TRANSF_3 DOMAIN-CONTAINING PROTEIN"/>
    <property type="match status" value="1"/>
</dbReference>
<dbReference type="GO" id="GO:0016747">
    <property type="term" value="F:acyltransferase activity, transferring groups other than amino-acyl groups"/>
    <property type="evidence" value="ECO:0007669"/>
    <property type="project" value="InterPro"/>
</dbReference>
<protein>
    <submittedName>
        <fullName evidence="4">O-antigen acetylase</fullName>
    </submittedName>
</protein>
<keyword evidence="1" id="KW-1133">Transmembrane helix</keyword>
<dbReference type="EMBL" id="UOFK01000117">
    <property type="protein sequence ID" value="VAW77398.1"/>
    <property type="molecule type" value="Genomic_DNA"/>
</dbReference>
<dbReference type="AlphaFoldDB" id="A0A3B0Y9C3"/>
<dbReference type="PANTHER" id="PTHR23028">
    <property type="entry name" value="ACETYLTRANSFERASE"/>
    <property type="match status" value="1"/>
</dbReference>
<feature type="transmembrane region" description="Helical" evidence="1">
    <location>
        <begin position="55"/>
        <end position="72"/>
    </location>
</feature>
<feature type="domain" description="SGNH" evidence="3">
    <location>
        <begin position="428"/>
        <end position="672"/>
    </location>
</feature>
<feature type="transmembrane region" description="Helical" evidence="1">
    <location>
        <begin position="93"/>
        <end position="112"/>
    </location>
</feature>
<evidence type="ECO:0000259" key="2">
    <source>
        <dbReference type="Pfam" id="PF01757"/>
    </source>
</evidence>
<gene>
    <name evidence="4" type="ORF">MNBD_GAMMA13-498</name>
</gene>
<accession>A0A3B0Y9C3</accession>
<feature type="transmembrane region" description="Helical" evidence="1">
    <location>
        <begin position="31"/>
        <end position="49"/>
    </location>
</feature>
<dbReference type="Pfam" id="PF01757">
    <property type="entry name" value="Acyl_transf_3"/>
    <property type="match status" value="1"/>
</dbReference>
<proteinExistence type="predicted"/>
<keyword evidence="1" id="KW-0812">Transmembrane</keyword>
<organism evidence="4">
    <name type="scientific">hydrothermal vent metagenome</name>
    <dbReference type="NCBI Taxonomy" id="652676"/>
    <lineage>
        <taxon>unclassified sequences</taxon>
        <taxon>metagenomes</taxon>
        <taxon>ecological metagenomes</taxon>
    </lineage>
</organism>
<dbReference type="GO" id="GO:0016020">
    <property type="term" value="C:membrane"/>
    <property type="evidence" value="ECO:0007669"/>
    <property type="project" value="TreeGrafter"/>
</dbReference>
<feature type="transmembrane region" description="Helical" evidence="1">
    <location>
        <begin position="164"/>
        <end position="180"/>
    </location>
</feature>
<feature type="transmembrane region" description="Helical" evidence="1">
    <location>
        <begin position="187"/>
        <end position="207"/>
    </location>
</feature>
<keyword evidence="1" id="KW-0472">Membrane</keyword>
<evidence type="ECO:0000259" key="3">
    <source>
        <dbReference type="Pfam" id="PF19040"/>
    </source>
</evidence>
<feature type="transmembrane region" description="Helical" evidence="1">
    <location>
        <begin position="219"/>
        <end position="236"/>
    </location>
</feature>